<keyword evidence="4" id="KW-1185">Reference proteome</keyword>
<keyword evidence="2" id="KW-0732">Signal</keyword>
<dbReference type="EMBL" id="EQ962654">
    <property type="protein sequence ID" value="EED19212.1"/>
    <property type="molecule type" value="Genomic_DNA"/>
</dbReference>
<gene>
    <name evidence="3" type="ORF">TSTA_025300</name>
</gene>
<evidence type="ECO:0000313" key="4">
    <source>
        <dbReference type="Proteomes" id="UP000001745"/>
    </source>
</evidence>
<proteinExistence type="predicted"/>
<dbReference type="VEuPathDB" id="FungiDB:TSTA_025300"/>
<organism evidence="3 4">
    <name type="scientific">Talaromyces stipitatus (strain ATCC 10500 / CBS 375.48 / QM 6759 / NRRL 1006)</name>
    <name type="common">Penicillium stipitatum</name>
    <dbReference type="NCBI Taxonomy" id="441959"/>
    <lineage>
        <taxon>Eukaryota</taxon>
        <taxon>Fungi</taxon>
        <taxon>Dikarya</taxon>
        <taxon>Ascomycota</taxon>
        <taxon>Pezizomycotina</taxon>
        <taxon>Eurotiomycetes</taxon>
        <taxon>Eurotiomycetidae</taxon>
        <taxon>Eurotiales</taxon>
        <taxon>Trichocomaceae</taxon>
        <taxon>Talaromyces</taxon>
        <taxon>Talaromyces sect. Talaromyces</taxon>
    </lineage>
</organism>
<dbReference type="PANTHER" id="PTHR42047:SF1">
    <property type="entry name" value="PROTEIN, PUTATIVE (AFU_ORTHOLOGUE AFUA_6G03560)-RELATED"/>
    <property type="match status" value="1"/>
</dbReference>
<dbReference type="STRING" id="441959.B8M4L7"/>
<protein>
    <submittedName>
        <fullName evidence="3">IgE-binding protein</fullName>
    </submittedName>
</protein>
<evidence type="ECO:0000313" key="3">
    <source>
        <dbReference type="EMBL" id="EED19212.1"/>
    </source>
</evidence>
<dbReference type="HOGENOM" id="CLU_582881_0_0_1"/>
<dbReference type="InParanoid" id="B8M4L7"/>
<feature type="region of interest" description="Disordered" evidence="1">
    <location>
        <begin position="441"/>
        <end position="464"/>
    </location>
</feature>
<reference evidence="4" key="1">
    <citation type="journal article" date="2015" name="Genome Announc.">
        <title>Genome sequence of the AIDS-associated pathogen Penicillium marneffei (ATCC18224) and its near taxonomic relative Talaromyces stipitatus (ATCC10500).</title>
        <authorList>
            <person name="Nierman W.C."/>
            <person name="Fedorova-Abrams N.D."/>
            <person name="Andrianopoulos A."/>
        </authorList>
    </citation>
    <scope>NUCLEOTIDE SEQUENCE [LARGE SCALE GENOMIC DNA]</scope>
    <source>
        <strain evidence="4">ATCC 10500 / CBS 375.48 / QM 6759 / NRRL 1006</strain>
    </source>
</reference>
<evidence type="ECO:0000256" key="1">
    <source>
        <dbReference type="SAM" id="MobiDB-lite"/>
    </source>
</evidence>
<dbReference type="RefSeq" id="XP_002479646.1">
    <property type="nucleotide sequence ID" value="XM_002479601.1"/>
</dbReference>
<dbReference type="InterPro" id="IPR052820">
    <property type="entry name" value="PhiA_domain"/>
</dbReference>
<feature type="chain" id="PRO_5002874718" evidence="2">
    <location>
        <begin position="18"/>
        <end position="464"/>
    </location>
</feature>
<dbReference type="eggNOG" id="ENOG502S6B1">
    <property type="taxonomic scope" value="Eukaryota"/>
</dbReference>
<dbReference type="AlphaFoldDB" id="B8M4L7"/>
<dbReference type="Proteomes" id="UP000001745">
    <property type="component" value="Unassembled WGS sequence"/>
</dbReference>
<dbReference type="PANTHER" id="PTHR42047">
    <property type="entry name" value="PROTEIN, PUTATIVE (AFU_ORTHOLOGUE AFUA_6G03560)-RELATED"/>
    <property type="match status" value="1"/>
</dbReference>
<evidence type="ECO:0000256" key="2">
    <source>
        <dbReference type="SAM" id="SignalP"/>
    </source>
</evidence>
<feature type="signal peptide" evidence="2">
    <location>
        <begin position="1"/>
        <end position="17"/>
    </location>
</feature>
<dbReference type="GeneID" id="8106747"/>
<feature type="compositionally biased region" description="Basic and acidic residues" evidence="1">
    <location>
        <begin position="455"/>
        <end position="464"/>
    </location>
</feature>
<name>B8M4L7_TALSN</name>
<dbReference type="OrthoDB" id="4226181at2759"/>
<dbReference type="PhylomeDB" id="B8M4L7"/>
<accession>B8M4L7</accession>
<sequence length="464" mass="50936">MKFSVIAPAVLAACAAALPTAQEAKPDAAGPFSLMALRSASPLHFQPINAAGQKFWVGGSTSSYCPSNIDPCPPGTQTVFANTNGLDVEVPGGQAVYVDPSGALSFTQAHSAYIPEGSVQGPFTYTPGQPFGTYTTGAFGSTGFMACPDNAAAPTKWQVFAAIQNATVPTGNVGDCLGFDAAAIEYSGEIPAWHIYYTTMLTKDIPIDNHHIQTLEERLLDLDRKILKHHDRLLEKTERLVSSTTHICNELQTTIRTLNNQASVINNTKHIVSAQARTISAQARKIRAQQGMIDVLQRDIFRLGRWYTESLGRINMLDETITDRGDDIRELWQALNRHTAFVERVERDKYWMHVYTKQVMMLRAAELEFAVTADDDRDEDDDEGSVTAESICMDSTIVTPLQPHILLDKIVVHMMKDVLPDRFGKVCDGFEIVHGSSATVHGRDDVEDSENGSDEMLRGSSDED</sequence>